<dbReference type="InterPro" id="IPR001810">
    <property type="entry name" value="F-box_dom"/>
</dbReference>
<feature type="compositionally biased region" description="Polar residues" evidence="1">
    <location>
        <begin position="485"/>
        <end position="494"/>
    </location>
</feature>
<proteinExistence type="predicted"/>
<dbReference type="Gene3D" id="1.20.1280.50">
    <property type="match status" value="1"/>
</dbReference>
<dbReference type="Pfam" id="PF08268">
    <property type="entry name" value="FBA_3"/>
    <property type="match status" value="1"/>
</dbReference>
<evidence type="ECO:0000256" key="1">
    <source>
        <dbReference type="SAM" id="MobiDB-lite"/>
    </source>
</evidence>
<feature type="region of interest" description="Disordered" evidence="1">
    <location>
        <begin position="471"/>
        <end position="494"/>
    </location>
</feature>
<dbReference type="SUPFAM" id="SSF50965">
    <property type="entry name" value="Galactose oxidase, central domain"/>
    <property type="match status" value="1"/>
</dbReference>
<evidence type="ECO:0000313" key="4">
    <source>
        <dbReference type="Proteomes" id="UP001291926"/>
    </source>
</evidence>
<keyword evidence="4" id="KW-1185">Reference proteome</keyword>
<dbReference type="InterPro" id="IPR017451">
    <property type="entry name" value="F-box-assoc_interact_dom"/>
</dbReference>
<dbReference type="SMART" id="SM00256">
    <property type="entry name" value="FBOX"/>
    <property type="match status" value="1"/>
</dbReference>
<comment type="caution">
    <text evidence="3">The sequence shown here is derived from an EMBL/GenBank/DDBJ whole genome shotgun (WGS) entry which is preliminary data.</text>
</comment>
<dbReference type="InterPro" id="IPR036047">
    <property type="entry name" value="F-box-like_dom_sf"/>
</dbReference>
<dbReference type="InterPro" id="IPR013187">
    <property type="entry name" value="F-box-assoc_dom_typ3"/>
</dbReference>
<sequence length="494" mass="55655">MNRRFFTNLPSEIITDILSRLPIKTIVSCKCVCKSWFELLNTPEFAKFHLSKSVPNLIIYHGSAMFRIFEFVDELELESHELHYNLVLEFDQKAFISPPDAAICMEGSANGFLLLRGICMKPNPLYICNPITREYFKLPDLDPYRSPTVAVYGFGASMMSGQYKVVRILHDFVREPATGSILSISKSECRVYTLGTGSWRSIAHCNSYNYNLSSTGVFVSGNLHWLVADLSGSLVVSCLDLETELFNFFSLPPLPGQRTFEGDLGVSENCLCIRDNTSGNEMAIWEMKEYRIEKSWTKQIIISKLPDLCRYLATCPLKLFKGGDVLFSLGQFFMLYYSNKTKLTTKIDLFKGLPRDRFKARLHVSSFLSLKSFQLETFEKRNFEGIVDRRLNANEMNMEQVIRETKVSSWCIQEKPFQRPMMGKVVQMLEGVMVIDRPPASKAVTEGSICGTSITGSSISALSTFATSMAVPSSSSASGNHIDRASSSLLQEET</sequence>
<reference evidence="3 4" key="1">
    <citation type="journal article" date="2023" name="bioRxiv">
        <title>Genome report: Whole genome sequence and annotation of Penstemon davidsonii.</title>
        <authorList>
            <person name="Ostevik K.L."/>
            <person name="Alabady M."/>
            <person name="Zhang M."/>
            <person name="Rausher M.D."/>
        </authorList>
    </citation>
    <scope>NUCLEOTIDE SEQUENCE [LARGE SCALE GENOMIC DNA]</scope>
    <source>
        <strain evidence="3">DNT005</strain>
        <tissue evidence="3">Whole leaf</tissue>
    </source>
</reference>
<dbReference type="Proteomes" id="UP001291926">
    <property type="component" value="Unassembled WGS sequence"/>
</dbReference>
<dbReference type="InterPro" id="IPR050796">
    <property type="entry name" value="SCF_F-box_component"/>
</dbReference>
<evidence type="ECO:0000259" key="2">
    <source>
        <dbReference type="PROSITE" id="PS50181"/>
    </source>
</evidence>
<dbReference type="PANTHER" id="PTHR31672:SF13">
    <property type="entry name" value="F-BOX PROTEIN CPR30-LIKE"/>
    <property type="match status" value="1"/>
</dbReference>
<feature type="domain" description="F-box" evidence="2">
    <location>
        <begin position="3"/>
        <end position="48"/>
    </location>
</feature>
<dbReference type="PROSITE" id="PS50181">
    <property type="entry name" value="FBOX"/>
    <property type="match status" value="1"/>
</dbReference>
<dbReference type="Pfam" id="PF00646">
    <property type="entry name" value="F-box"/>
    <property type="match status" value="1"/>
</dbReference>
<dbReference type="SUPFAM" id="SSF81383">
    <property type="entry name" value="F-box domain"/>
    <property type="match status" value="1"/>
</dbReference>
<dbReference type="NCBIfam" id="TIGR01640">
    <property type="entry name" value="F_box_assoc_1"/>
    <property type="match status" value="1"/>
</dbReference>
<dbReference type="CDD" id="cd22157">
    <property type="entry name" value="F-box_AtFBW1-like"/>
    <property type="match status" value="1"/>
</dbReference>
<name>A0ABR0DLJ0_9LAMI</name>
<organism evidence="3 4">
    <name type="scientific">Penstemon davidsonii</name>
    <dbReference type="NCBI Taxonomy" id="160366"/>
    <lineage>
        <taxon>Eukaryota</taxon>
        <taxon>Viridiplantae</taxon>
        <taxon>Streptophyta</taxon>
        <taxon>Embryophyta</taxon>
        <taxon>Tracheophyta</taxon>
        <taxon>Spermatophyta</taxon>
        <taxon>Magnoliopsida</taxon>
        <taxon>eudicotyledons</taxon>
        <taxon>Gunneridae</taxon>
        <taxon>Pentapetalae</taxon>
        <taxon>asterids</taxon>
        <taxon>lamiids</taxon>
        <taxon>Lamiales</taxon>
        <taxon>Plantaginaceae</taxon>
        <taxon>Cheloneae</taxon>
        <taxon>Penstemon</taxon>
    </lineage>
</organism>
<dbReference type="InterPro" id="IPR011043">
    <property type="entry name" value="Gal_Oxase/kelch_b-propeller"/>
</dbReference>
<gene>
    <name evidence="3" type="ORF">RD792_000739</name>
</gene>
<protein>
    <recommendedName>
        <fullName evidence="2">F-box domain-containing protein</fullName>
    </recommendedName>
</protein>
<evidence type="ECO:0000313" key="3">
    <source>
        <dbReference type="EMBL" id="KAK4490084.1"/>
    </source>
</evidence>
<dbReference type="PANTHER" id="PTHR31672">
    <property type="entry name" value="BNACNNG10540D PROTEIN"/>
    <property type="match status" value="1"/>
</dbReference>
<dbReference type="EMBL" id="JAYDYQ010001087">
    <property type="protein sequence ID" value="KAK4490084.1"/>
    <property type="molecule type" value="Genomic_DNA"/>
</dbReference>
<accession>A0ABR0DLJ0</accession>